<dbReference type="Proteomes" id="UP000887574">
    <property type="component" value="Unplaced"/>
</dbReference>
<feature type="compositionally biased region" description="Polar residues" evidence="1">
    <location>
        <begin position="546"/>
        <end position="569"/>
    </location>
</feature>
<evidence type="ECO:0000256" key="1">
    <source>
        <dbReference type="SAM" id="MobiDB-lite"/>
    </source>
</evidence>
<feature type="region of interest" description="Disordered" evidence="1">
    <location>
        <begin position="452"/>
        <end position="475"/>
    </location>
</feature>
<name>A0A915DV21_9BILA</name>
<feature type="region of interest" description="Disordered" evidence="1">
    <location>
        <begin position="226"/>
        <end position="282"/>
    </location>
</feature>
<keyword evidence="2" id="KW-1133">Transmembrane helix</keyword>
<keyword evidence="3" id="KW-1185">Reference proteome</keyword>
<dbReference type="WBParaSite" id="jg23259">
    <property type="protein sequence ID" value="jg23259"/>
    <property type="gene ID" value="jg23259"/>
</dbReference>
<sequence length="690" mass="76978">MRLLLYQHKQFPLLYIPFVVCPSLCLCFIECSGERMPKKSSVGKQTPLEAECAITVCVLIAAAVPLPPITIAANTLMQLLCRLTSEFSELNSMAKLFRFLRNKKALGKENFLDDDDHIDRQNRRQQEWVENQCYNNNDEEDDSSEVTLKAPPLNPYHVITEPKKRRAPRSCPGGPSDLDDFGGRGRSRGRMSGAATTIGDHDLSFQSVDEKDYQRGKQFRKLRYLDSLHSNNNQPQPFRELANGRSVRESSSRGNANNPKSSRNHYKNVKQDNENEDDEWTNKRIPKYEEKIQDLTESLYQAINNERQAKKERKFWHQKHNDTMNKNMKLQSDIEALRTLIYGLESELHNLRTSLAQRDDYHSSSSTAFRHPLHHGLTHMHHQQATITPLLSNTGTTSSTGGGPGSAVIGSTPRHQQLPDATKKLAGGGSGESLALLSSSSLCPAGSNCAAHLSQPKGGVLPTNGGSSAGSRGRMINTLPHHQQQIAPSSSSAFDSPRFRQFYDKIEENFGDEVKNFRSLHAESFSGSSRQGTEDEELERIKSEFKQQMSCSAMSSRTSKGQHSDTSSPARECPRGNNTITNGSRVSASCLGISLYNDSSIMTDRSGSSRNFSSSHEIMAVRDDGYSTSETVSTILLPLSIATNSSQETNRNKNIMKSPCLDNRRVLWIDTIQRKQSSKQELKKSASFTL</sequence>
<evidence type="ECO:0000313" key="3">
    <source>
        <dbReference type="Proteomes" id="UP000887574"/>
    </source>
</evidence>
<reference evidence="4" key="1">
    <citation type="submission" date="2022-11" db="UniProtKB">
        <authorList>
            <consortium name="WormBaseParasite"/>
        </authorList>
    </citation>
    <scope>IDENTIFICATION</scope>
</reference>
<feature type="compositionally biased region" description="Polar residues" evidence="1">
    <location>
        <begin position="252"/>
        <end position="261"/>
    </location>
</feature>
<feature type="region of interest" description="Disordered" evidence="1">
    <location>
        <begin position="546"/>
        <end position="581"/>
    </location>
</feature>
<keyword evidence="2" id="KW-0812">Transmembrane</keyword>
<proteinExistence type="predicted"/>
<feature type="region of interest" description="Disordered" evidence="1">
    <location>
        <begin position="134"/>
        <end position="198"/>
    </location>
</feature>
<dbReference type="AlphaFoldDB" id="A0A915DV21"/>
<accession>A0A915DV21</accession>
<feature type="transmembrane region" description="Helical" evidence="2">
    <location>
        <begin position="12"/>
        <end position="31"/>
    </location>
</feature>
<feature type="region of interest" description="Disordered" evidence="1">
    <location>
        <begin position="391"/>
        <end position="430"/>
    </location>
</feature>
<organism evidence="3 4">
    <name type="scientific">Ditylenchus dipsaci</name>
    <dbReference type="NCBI Taxonomy" id="166011"/>
    <lineage>
        <taxon>Eukaryota</taxon>
        <taxon>Metazoa</taxon>
        <taxon>Ecdysozoa</taxon>
        <taxon>Nematoda</taxon>
        <taxon>Chromadorea</taxon>
        <taxon>Rhabditida</taxon>
        <taxon>Tylenchina</taxon>
        <taxon>Tylenchomorpha</taxon>
        <taxon>Sphaerularioidea</taxon>
        <taxon>Anguinidae</taxon>
        <taxon>Anguininae</taxon>
        <taxon>Ditylenchus</taxon>
    </lineage>
</organism>
<feature type="transmembrane region" description="Helical" evidence="2">
    <location>
        <begin position="52"/>
        <end position="73"/>
    </location>
</feature>
<protein>
    <submittedName>
        <fullName evidence="4">Uncharacterized protein</fullName>
    </submittedName>
</protein>
<evidence type="ECO:0000313" key="4">
    <source>
        <dbReference type="WBParaSite" id="jg23259"/>
    </source>
</evidence>
<evidence type="ECO:0000256" key="2">
    <source>
        <dbReference type="SAM" id="Phobius"/>
    </source>
</evidence>
<keyword evidence="2" id="KW-0472">Membrane</keyword>